<proteinExistence type="predicted"/>
<dbReference type="PROSITE" id="PS50897">
    <property type="entry name" value="CTLH"/>
    <property type="match status" value="1"/>
</dbReference>
<dbReference type="AlphaFoldDB" id="A0AAN8JTZ5"/>
<evidence type="ECO:0000313" key="8">
    <source>
        <dbReference type="EMBL" id="KAK6182545.1"/>
    </source>
</evidence>
<evidence type="ECO:0000256" key="6">
    <source>
        <dbReference type="SAM" id="MobiDB-lite"/>
    </source>
</evidence>
<name>A0AAN8JTZ5_PATCE</name>
<dbReference type="InterPro" id="IPR001680">
    <property type="entry name" value="WD40_rpt"/>
</dbReference>
<dbReference type="Pfam" id="PF00400">
    <property type="entry name" value="WD40"/>
    <property type="match status" value="3"/>
</dbReference>
<dbReference type="GO" id="GO:0005737">
    <property type="term" value="C:cytoplasm"/>
    <property type="evidence" value="ECO:0007669"/>
    <property type="project" value="UniProtKB-SubCell"/>
</dbReference>
<evidence type="ECO:0000313" key="9">
    <source>
        <dbReference type="Proteomes" id="UP001347796"/>
    </source>
</evidence>
<dbReference type="InterPro" id="IPR019775">
    <property type="entry name" value="WD40_repeat_CS"/>
</dbReference>
<dbReference type="PROSITE" id="PS50896">
    <property type="entry name" value="LISH"/>
    <property type="match status" value="1"/>
</dbReference>
<dbReference type="SMART" id="SM00320">
    <property type="entry name" value="WD40"/>
    <property type="match status" value="6"/>
</dbReference>
<dbReference type="InterPro" id="IPR020472">
    <property type="entry name" value="WD40_PAC1"/>
</dbReference>
<comment type="subcellular location">
    <subcellularLocation>
        <location evidence="1">Cytoplasm</location>
    </subcellularLocation>
</comment>
<dbReference type="InterPro" id="IPR006595">
    <property type="entry name" value="CTLH_C"/>
</dbReference>
<dbReference type="PANTHER" id="PTHR22838">
    <property type="entry name" value="WD REPEAT PROTEIN 26-RELATED"/>
    <property type="match status" value="1"/>
</dbReference>
<evidence type="ECO:0000256" key="5">
    <source>
        <dbReference type="PROSITE-ProRule" id="PRU00221"/>
    </source>
</evidence>
<dbReference type="InterPro" id="IPR051350">
    <property type="entry name" value="WD_repeat-ST_regulator"/>
</dbReference>
<dbReference type="InterPro" id="IPR006594">
    <property type="entry name" value="LisH"/>
</dbReference>
<dbReference type="Pfam" id="PF21889">
    <property type="entry name" value="TPR1-like_2nd"/>
    <property type="match status" value="1"/>
</dbReference>
<dbReference type="PRINTS" id="PR00320">
    <property type="entry name" value="GPROTEINBRPT"/>
</dbReference>
<dbReference type="PROSITE" id="PS00678">
    <property type="entry name" value="WD_REPEATS_1"/>
    <property type="match status" value="1"/>
</dbReference>
<keyword evidence="9" id="KW-1185">Reference proteome</keyword>
<dbReference type="Proteomes" id="UP001347796">
    <property type="component" value="Unassembled WGS sequence"/>
</dbReference>
<gene>
    <name evidence="8" type="ORF">SNE40_010201</name>
</gene>
<dbReference type="GO" id="GO:0034657">
    <property type="term" value="C:GID complex"/>
    <property type="evidence" value="ECO:0007669"/>
    <property type="project" value="TreeGrafter"/>
</dbReference>
<keyword evidence="2" id="KW-0963">Cytoplasm</keyword>
<dbReference type="InterPro" id="IPR036322">
    <property type="entry name" value="WD40_repeat_dom_sf"/>
</dbReference>
<evidence type="ECO:0000259" key="7">
    <source>
        <dbReference type="PROSITE" id="PS50897"/>
    </source>
</evidence>
<evidence type="ECO:0000256" key="2">
    <source>
        <dbReference type="ARBA" id="ARBA00022490"/>
    </source>
</evidence>
<accession>A0AAN8JTZ5</accession>
<reference evidence="8 9" key="1">
    <citation type="submission" date="2024-01" db="EMBL/GenBank/DDBJ databases">
        <title>The genome of the rayed Mediterranean limpet Patella caerulea (Linnaeus, 1758).</title>
        <authorList>
            <person name="Anh-Thu Weber A."/>
            <person name="Halstead-Nussloch G."/>
        </authorList>
    </citation>
    <scope>NUCLEOTIDE SEQUENCE [LARGE SCALE GENOMIC DNA]</scope>
    <source>
        <strain evidence="8">AATW-2023a</strain>
        <tissue evidence="8">Whole specimen</tissue>
    </source>
</reference>
<evidence type="ECO:0000256" key="4">
    <source>
        <dbReference type="ARBA" id="ARBA00022737"/>
    </source>
</evidence>
<dbReference type="GO" id="GO:0043161">
    <property type="term" value="P:proteasome-mediated ubiquitin-dependent protein catabolic process"/>
    <property type="evidence" value="ECO:0007669"/>
    <property type="project" value="TreeGrafter"/>
</dbReference>
<dbReference type="SMART" id="SM00668">
    <property type="entry name" value="CTLH"/>
    <property type="match status" value="1"/>
</dbReference>
<dbReference type="SUPFAM" id="SSF50978">
    <property type="entry name" value="WD40 repeat-like"/>
    <property type="match status" value="1"/>
</dbReference>
<feature type="domain" description="CTLH" evidence="7">
    <location>
        <begin position="83"/>
        <end position="142"/>
    </location>
</feature>
<feature type="region of interest" description="Disordered" evidence="6">
    <location>
        <begin position="1"/>
        <end position="38"/>
    </location>
</feature>
<protein>
    <recommendedName>
        <fullName evidence="7">CTLH domain-containing protein</fullName>
    </recommendedName>
</protein>
<dbReference type="PROSITE" id="PS50294">
    <property type="entry name" value="WD_REPEATS_REGION"/>
    <property type="match status" value="2"/>
</dbReference>
<feature type="repeat" description="WD" evidence="5">
    <location>
        <begin position="262"/>
        <end position="296"/>
    </location>
</feature>
<evidence type="ECO:0000256" key="1">
    <source>
        <dbReference type="ARBA" id="ARBA00004496"/>
    </source>
</evidence>
<dbReference type="InterPro" id="IPR054080">
    <property type="entry name" value="TPR1-like_2nd"/>
</dbReference>
<comment type="caution">
    <text evidence="8">The sequence shown here is derived from an EMBL/GenBank/DDBJ whole genome shotgun (WGS) entry which is preliminary data.</text>
</comment>
<dbReference type="CDD" id="cd00200">
    <property type="entry name" value="WD40"/>
    <property type="match status" value="1"/>
</dbReference>
<evidence type="ECO:0000256" key="3">
    <source>
        <dbReference type="ARBA" id="ARBA00022574"/>
    </source>
</evidence>
<sequence length="569" mass="64237">MQANGCPQHNGETEESATTSQQNGACLSTTNGNMQRSDENHTIMKSMSRTEQDIVRLIGQHLRGLGLNRTVEQLIAESGCMLEHSSAAKFRAHIMDGDWEKADHDLSELKDMVDCPQGTLKMKFLLLEQKYLEYLEVGREMDALHCLRHELTPLKYNTERVHVLSSYMMCSNANDLREMSEWSGKGHESRQKLVEKLQTFLPPTVMLPPSRLLTLLSQAVEMQKDKCPFHNTKMDKNLDAFSLLLDHICTKDQFPCHTTQIINDHCDEVWFCRFSPDGNKLATGSKDGTMVIWDVDFETFELRHRKSCENNTYGVAFLAWSPDSSHILACGPDDCSEVLLWNIDTGELRQKITQSSDDSLTSAAWHTDGKKFVTGGTRGQFYICDIDGTMLDNWEGVRVQCLACQNDTKLFLAADTHHRIRAYNFDDQHDYNILQEDHPIMSFTVNDTGRLALVNVATQGVHLWDLKDKVLLRKFQGVTQGFYTIYSCFGGLNQDFVASGSEDNKVYIWHSKKEAPVATLEGHSRTVNCVHWNPKLPSMIASASDDGTVRIWGPLDKGNGNESGRSTPV</sequence>
<dbReference type="PROSITE" id="PS50082">
    <property type="entry name" value="WD_REPEATS_2"/>
    <property type="match status" value="2"/>
</dbReference>
<dbReference type="FunFam" id="2.130.10.10:FF:000087">
    <property type="entry name" value="WD repeat-containing protein 26 homolog"/>
    <property type="match status" value="1"/>
</dbReference>
<dbReference type="PANTHER" id="PTHR22838:SF0">
    <property type="entry name" value="WD REPEAT-CONTAINING PROTEIN 26"/>
    <property type="match status" value="1"/>
</dbReference>
<dbReference type="EMBL" id="JAZGQO010000007">
    <property type="protein sequence ID" value="KAK6182545.1"/>
    <property type="molecule type" value="Genomic_DNA"/>
</dbReference>
<feature type="compositionally biased region" description="Polar residues" evidence="6">
    <location>
        <begin position="16"/>
        <end position="35"/>
    </location>
</feature>
<keyword evidence="4" id="KW-0677">Repeat</keyword>
<keyword evidence="3 5" id="KW-0853">WD repeat</keyword>
<feature type="repeat" description="WD" evidence="5">
    <location>
        <begin position="520"/>
        <end position="552"/>
    </location>
</feature>
<organism evidence="8 9">
    <name type="scientific">Patella caerulea</name>
    <name type="common">Rayed Mediterranean limpet</name>
    <dbReference type="NCBI Taxonomy" id="87958"/>
    <lineage>
        <taxon>Eukaryota</taxon>
        <taxon>Metazoa</taxon>
        <taxon>Spiralia</taxon>
        <taxon>Lophotrochozoa</taxon>
        <taxon>Mollusca</taxon>
        <taxon>Gastropoda</taxon>
        <taxon>Patellogastropoda</taxon>
        <taxon>Patelloidea</taxon>
        <taxon>Patellidae</taxon>
        <taxon>Patella</taxon>
    </lineage>
</organism>
<dbReference type="Gene3D" id="2.130.10.10">
    <property type="entry name" value="YVTN repeat-like/Quinoprotein amine dehydrogenase"/>
    <property type="match status" value="2"/>
</dbReference>
<dbReference type="InterPro" id="IPR015943">
    <property type="entry name" value="WD40/YVTN_repeat-like_dom_sf"/>
</dbReference>